<name>A0ABP8E118_9MICO</name>
<proteinExistence type="predicted"/>
<reference evidence="2" key="1">
    <citation type="journal article" date="2019" name="Int. J. Syst. Evol. Microbiol.">
        <title>The Global Catalogue of Microorganisms (GCM) 10K type strain sequencing project: providing services to taxonomists for standard genome sequencing and annotation.</title>
        <authorList>
            <consortium name="The Broad Institute Genomics Platform"/>
            <consortium name="The Broad Institute Genome Sequencing Center for Infectious Disease"/>
            <person name="Wu L."/>
            <person name="Ma J."/>
        </authorList>
    </citation>
    <scope>NUCLEOTIDE SEQUENCE [LARGE SCALE GENOMIC DNA]</scope>
    <source>
        <strain evidence="2">JCM 17442</strain>
    </source>
</reference>
<organism evidence="1 2">
    <name type="scientific">Frondihabitans peucedani</name>
    <dbReference type="NCBI Taxonomy" id="598626"/>
    <lineage>
        <taxon>Bacteria</taxon>
        <taxon>Bacillati</taxon>
        <taxon>Actinomycetota</taxon>
        <taxon>Actinomycetes</taxon>
        <taxon>Micrococcales</taxon>
        <taxon>Microbacteriaceae</taxon>
        <taxon>Frondihabitans</taxon>
    </lineage>
</organism>
<dbReference type="InterPro" id="IPR023846">
    <property type="entry name" value="CHP04042_MSMEG0570"/>
</dbReference>
<dbReference type="RefSeq" id="WP_344794643.1">
    <property type="nucleotide sequence ID" value="NZ_BAABAU010000001.1"/>
</dbReference>
<evidence type="ECO:0000313" key="2">
    <source>
        <dbReference type="Proteomes" id="UP001501594"/>
    </source>
</evidence>
<keyword evidence="2" id="KW-1185">Reference proteome</keyword>
<dbReference type="NCBIfam" id="TIGR04042">
    <property type="entry name" value="MSMEG_0570_fam"/>
    <property type="match status" value="1"/>
</dbReference>
<comment type="caution">
    <text evidence="1">The sequence shown here is derived from an EMBL/GenBank/DDBJ whole genome shotgun (WGS) entry which is preliminary data.</text>
</comment>
<accession>A0ABP8E118</accession>
<gene>
    <name evidence="1" type="ORF">GCM10022256_15030</name>
</gene>
<dbReference type="EMBL" id="BAABAU010000001">
    <property type="protein sequence ID" value="GAA4265891.1"/>
    <property type="molecule type" value="Genomic_DNA"/>
</dbReference>
<evidence type="ECO:0000313" key="1">
    <source>
        <dbReference type="EMBL" id="GAA4265891.1"/>
    </source>
</evidence>
<dbReference type="Proteomes" id="UP001501594">
    <property type="component" value="Unassembled WGS sequence"/>
</dbReference>
<protein>
    <submittedName>
        <fullName evidence="1">MSMEG_0570 family nitrogen starvation response protein</fullName>
    </submittedName>
</protein>
<sequence length="107" mass="11387">MPEMTFLVRWPDGTEASCYSPSLVMHDYLAPGTDYPLADFVARSTAALQAAGQRVLARYGFECTSAMQQEREILDAAAAFDGGTVSVLSMEPPLPLPEAAGSRAVSS</sequence>